<dbReference type="RefSeq" id="WP_398284289.1">
    <property type="nucleotide sequence ID" value="NZ_JBITLV010000008.1"/>
</dbReference>
<dbReference type="EMBL" id="JBITLV010000008">
    <property type="protein sequence ID" value="MFI7589690.1"/>
    <property type="molecule type" value="Genomic_DNA"/>
</dbReference>
<feature type="region of interest" description="Disordered" evidence="1">
    <location>
        <begin position="33"/>
        <end position="74"/>
    </location>
</feature>
<organism evidence="2 3">
    <name type="scientific">Spongisporangium articulatum</name>
    <dbReference type="NCBI Taxonomy" id="3362603"/>
    <lineage>
        <taxon>Bacteria</taxon>
        <taxon>Bacillati</taxon>
        <taxon>Actinomycetota</taxon>
        <taxon>Actinomycetes</taxon>
        <taxon>Kineosporiales</taxon>
        <taxon>Kineosporiaceae</taxon>
        <taxon>Spongisporangium</taxon>
    </lineage>
</organism>
<reference evidence="2 3" key="1">
    <citation type="submission" date="2024-10" db="EMBL/GenBank/DDBJ databases">
        <title>The Natural Products Discovery Center: Release of the First 8490 Sequenced Strains for Exploring Actinobacteria Biosynthetic Diversity.</title>
        <authorList>
            <person name="Kalkreuter E."/>
            <person name="Kautsar S.A."/>
            <person name="Yang D."/>
            <person name="Bader C.D."/>
            <person name="Teijaro C.N."/>
            <person name="Fluegel L."/>
            <person name="Davis C.M."/>
            <person name="Simpson J.R."/>
            <person name="Lauterbach L."/>
            <person name="Steele A.D."/>
            <person name="Gui C."/>
            <person name="Meng S."/>
            <person name="Li G."/>
            <person name="Viehrig K."/>
            <person name="Ye F."/>
            <person name="Su P."/>
            <person name="Kiefer A.F."/>
            <person name="Nichols A."/>
            <person name="Cepeda A.J."/>
            <person name="Yan W."/>
            <person name="Fan B."/>
            <person name="Jiang Y."/>
            <person name="Adhikari A."/>
            <person name="Zheng C.-J."/>
            <person name="Schuster L."/>
            <person name="Cowan T.M."/>
            <person name="Smanski M.J."/>
            <person name="Chevrette M.G."/>
            <person name="De Carvalho L.P.S."/>
            <person name="Shen B."/>
        </authorList>
    </citation>
    <scope>NUCLEOTIDE SEQUENCE [LARGE SCALE GENOMIC DNA]</scope>
    <source>
        <strain evidence="2 3">NPDC049639</strain>
    </source>
</reference>
<evidence type="ECO:0000313" key="3">
    <source>
        <dbReference type="Proteomes" id="UP001612915"/>
    </source>
</evidence>
<feature type="region of interest" description="Disordered" evidence="1">
    <location>
        <begin position="86"/>
        <end position="105"/>
    </location>
</feature>
<protein>
    <submittedName>
        <fullName evidence="2">Helix-hairpin-helix domain-containing protein</fullName>
    </submittedName>
</protein>
<accession>A0ABW8ATH8</accession>
<dbReference type="Gene3D" id="1.10.150.20">
    <property type="entry name" value="5' to 3' exonuclease, C-terminal subdomain"/>
    <property type="match status" value="1"/>
</dbReference>
<evidence type="ECO:0000256" key="1">
    <source>
        <dbReference type="SAM" id="MobiDB-lite"/>
    </source>
</evidence>
<dbReference type="Proteomes" id="UP001612915">
    <property type="component" value="Unassembled WGS sequence"/>
</dbReference>
<comment type="caution">
    <text evidence="2">The sequence shown here is derived from an EMBL/GenBank/DDBJ whole genome shotgun (WGS) entry which is preliminary data.</text>
</comment>
<feature type="compositionally biased region" description="Acidic residues" evidence="1">
    <location>
        <begin position="86"/>
        <end position="101"/>
    </location>
</feature>
<gene>
    <name evidence="2" type="ORF">ACIB24_21690</name>
</gene>
<proteinExistence type="predicted"/>
<evidence type="ECO:0000313" key="2">
    <source>
        <dbReference type="EMBL" id="MFI7589690.1"/>
    </source>
</evidence>
<dbReference type="Pfam" id="PF14520">
    <property type="entry name" value="HHH_5"/>
    <property type="match status" value="1"/>
</dbReference>
<sequence length="211" mass="22219">MAWFLGQSLIMLALAFGLGAVVGWVLHSHLYTEPERNGAPRPELTLKPLPRRVPGASGAPKAQSADETAPPDAAENAPAVIDLADESGTEPEAPSDPDSEPDPLAVLIPTQSRSRQRPAPRARVAVQQDNLQRIEGVGPKMAGALNAAGILTFDALARTDVETIEAAIRAAGLRFAPSLATWPEQARLLATGDENGFAQLTATLVSGRRAR</sequence>
<keyword evidence="3" id="KW-1185">Reference proteome</keyword>
<name>A0ABW8ATH8_9ACTN</name>